<evidence type="ECO:0000256" key="2">
    <source>
        <dbReference type="SAM" id="MobiDB-lite"/>
    </source>
</evidence>
<keyword evidence="4" id="KW-1185">Reference proteome</keyword>
<dbReference type="GeneID" id="87878226"/>
<feature type="region of interest" description="Disordered" evidence="2">
    <location>
        <begin position="1"/>
        <end position="22"/>
    </location>
</feature>
<evidence type="ECO:0000313" key="4">
    <source>
        <dbReference type="Proteomes" id="UP001285908"/>
    </source>
</evidence>
<gene>
    <name evidence="3" type="ORF">B0T23DRAFT_437031</name>
</gene>
<keyword evidence="1" id="KW-0175">Coiled coil</keyword>
<proteinExistence type="predicted"/>
<protein>
    <submittedName>
        <fullName evidence="3">Uncharacterized protein</fullName>
    </submittedName>
</protein>
<evidence type="ECO:0000313" key="3">
    <source>
        <dbReference type="EMBL" id="KAK3484813.1"/>
    </source>
</evidence>
<comment type="caution">
    <text evidence="3">The sequence shown here is derived from an EMBL/GenBank/DDBJ whole genome shotgun (WGS) entry which is preliminary data.</text>
</comment>
<sequence length="313" mass="35757">MSNTNNHNQLPAMPVNAGLDNDDGRVSNEDIRKYVADSAQQMSFRCLFPQEVHDRMWQLFKMTVRFTQREMKQGLSFASLPVAREFLKKEHHAYVLDREKRATEERIMELRRQELAIERQCIAAEKAELNDQKRKLAAERLQLEAKKKIARAGLEVLVVTVPPVMSFPEQRSLLVDRRVPVAISSTSQEEDVEVHIKHEPGPHNENAQDTLTTQKQAHKRTRSQAGLDENLDLPLPLPHQNVKHFEPGKPTPVAITQLEACVSTTTKVVDLHILKRPYVMVRPSQPDPNIHTPLITSVLSSLFAPGIERRLKY</sequence>
<dbReference type="EMBL" id="JAULSX010000013">
    <property type="protein sequence ID" value="KAK3484813.1"/>
    <property type="molecule type" value="Genomic_DNA"/>
</dbReference>
<feature type="compositionally biased region" description="Polar residues" evidence="2">
    <location>
        <begin position="205"/>
        <end position="215"/>
    </location>
</feature>
<dbReference type="AlphaFoldDB" id="A0AAJ0HYA9"/>
<accession>A0AAJ0HYA9</accession>
<organism evidence="3 4">
    <name type="scientific">Neurospora hispaniola</name>
    <dbReference type="NCBI Taxonomy" id="588809"/>
    <lineage>
        <taxon>Eukaryota</taxon>
        <taxon>Fungi</taxon>
        <taxon>Dikarya</taxon>
        <taxon>Ascomycota</taxon>
        <taxon>Pezizomycotina</taxon>
        <taxon>Sordariomycetes</taxon>
        <taxon>Sordariomycetidae</taxon>
        <taxon>Sordariales</taxon>
        <taxon>Sordariaceae</taxon>
        <taxon>Neurospora</taxon>
    </lineage>
</organism>
<evidence type="ECO:0000256" key="1">
    <source>
        <dbReference type="SAM" id="Coils"/>
    </source>
</evidence>
<name>A0AAJ0HYA9_9PEZI</name>
<feature type="coiled-coil region" evidence="1">
    <location>
        <begin position="100"/>
        <end position="149"/>
    </location>
</feature>
<dbReference type="Proteomes" id="UP001285908">
    <property type="component" value="Unassembled WGS sequence"/>
</dbReference>
<dbReference type="RefSeq" id="XP_062687867.1">
    <property type="nucleotide sequence ID" value="XM_062840604.1"/>
</dbReference>
<feature type="region of interest" description="Disordered" evidence="2">
    <location>
        <begin position="198"/>
        <end position="231"/>
    </location>
</feature>
<reference evidence="3 4" key="1">
    <citation type="journal article" date="2023" name="Mol. Phylogenet. Evol.">
        <title>Genome-scale phylogeny and comparative genomics of the fungal order Sordariales.</title>
        <authorList>
            <person name="Hensen N."/>
            <person name="Bonometti L."/>
            <person name="Westerberg I."/>
            <person name="Brannstrom I.O."/>
            <person name="Guillou S."/>
            <person name="Cros-Aarteil S."/>
            <person name="Calhoun S."/>
            <person name="Haridas S."/>
            <person name="Kuo A."/>
            <person name="Mondo S."/>
            <person name="Pangilinan J."/>
            <person name="Riley R."/>
            <person name="LaButti K."/>
            <person name="Andreopoulos B."/>
            <person name="Lipzen A."/>
            <person name="Chen C."/>
            <person name="Yan M."/>
            <person name="Daum C."/>
            <person name="Ng V."/>
            <person name="Clum A."/>
            <person name="Steindorff A."/>
            <person name="Ohm R.A."/>
            <person name="Martin F."/>
            <person name="Silar P."/>
            <person name="Natvig D.O."/>
            <person name="Lalanne C."/>
            <person name="Gautier V."/>
            <person name="Ament-Velasquez S.L."/>
            <person name="Kruys A."/>
            <person name="Hutchinson M.I."/>
            <person name="Powell A.J."/>
            <person name="Barry K."/>
            <person name="Miller A.N."/>
            <person name="Grigoriev I.V."/>
            <person name="Debuchy R."/>
            <person name="Gladieux P."/>
            <person name="Hiltunen Thoren M."/>
            <person name="Johannesson H."/>
        </authorList>
    </citation>
    <scope>NUCLEOTIDE SEQUENCE [LARGE SCALE GENOMIC DNA]</scope>
    <source>
        <strain evidence="3 4">FGSC 10403</strain>
    </source>
</reference>